<evidence type="ECO:0000256" key="2">
    <source>
        <dbReference type="ARBA" id="ARBA00006898"/>
    </source>
</evidence>
<keyword evidence="4" id="KW-0240">DNA-directed RNA polymerase</keyword>
<dbReference type="GO" id="GO:0006384">
    <property type="term" value="P:transcription initiation at RNA polymerase III promoter"/>
    <property type="evidence" value="ECO:0007669"/>
    <property type="project" value="InterPro"/>
</dbReference>
<keyword evidence="5" id="KW-0804">Transcription</keyword>
<evidence type="ECO:0000256" key="5">
    <source>
        <dbReference type="ARBA" id="ARBA00023163"/>
    </source>
</evidence>
<dbReference type="GeneID" id="22912673"/>
<comment type="similarity">
    <text evidence="2">Belongs to the eukaryotic RPC9 RNA polymerase subunit family.</text>
</comment>
<proteinExistence type="inferred from homology"/>
<dbReference type="GO" id="GO:0000166">
    <property type="term" value="F:nucleotide binding"/>
    <property type="evidence" value="ECO:0007669"/>
    <property type="project" value="InterPro"/>
</dbReference>
<name>A0A023B757_GRENI</name>
<dbReference type="VEuPathDB" id="CryptoDB:GNI_073090"/>
<dbReference type="InterPro" id="IPR038324">
    <property type="entry name" value="Rpb4/RPC9_sf"/>
</dbReference>
<organism evidence="7 8">
    <name type="scientific">Gregarina niphandrodes</name>
    <name type="common">Septate eugregarine</name>
    <dbReference type="NCBI Taxonomy" id="110365"/>
    <lineage>
        <taxon>Eukaryota</taxon>
        <taxon>Sar</taxon>
        <taxon>Alveolata</taxon>
        <taxon>Apicomplexa</taxon>
        <taxon>Conoidasida</taxon>
        <taxon>Gregarinasina</taxon>
        <taxon>Eugregarinorida</taxon>
        <taxon>Gregarinidae</taxon>
        <taxon>Gregarina</taxon>
    </lineage>
</organism>
<evidence type="ECO:0000256" key="4">
    <source>
        <dbReference type="ARBA" id="ARBA00022478"/>
    </source>
</evidence>
<reference evidence="7" key="1">
    <citation type="submission" date="2013-12" db="EMBL/GenBank/DDBJ databases">
        <authorList>
            <person name="Omoto C.K."/>
            <person name="Sibley D."/>
            <person name="Venepally P."/>
            <person name="Hadjithomas M."/>
            <person name="Karamycheva S."/>
            <person name="Brunk B."/>
            <person name="Roos D."/>
            <person name="Caler E."/>
            <person name="Lorenzi H."/>
        </authorList>
    </citation>
    <scope>NUCLEOTIDE SEQUENCE</scope>
</reference>
<evidence type="ECO:0000313" key="8">
    <source>
        <dbReference type="Proteomes" id="UP000019763"/>
    </source>
</evidence>
<evidence type="ECO:0000313" key="7">
    <source>
        <dbReference type="EMBL" id="EZG67001.1"/>
    </source>
</evidence>
<dbReference type="InterPro" id="IPR005574">
    <property type="entry name" value="Rpb4/RPC9"/>
</dbReference>
<evidence type="ECO:0000256" key="3">
    <source>
        <dbReference type="ARBA" id="ARBA00016672"/>
    </source>
</evidence>
<dbReference type="InterPro" id="IPR038846">
    <property type="entry name" value="RPC9"/>
</dbReference>
<dbReference type="Pfam" id="PF03874">
    <property type="entry name" value="RNA_pol_Rpb4"/>
    <property type="match status" value="1"/>
</dbReference>
<evidence type="ECO:0000256" key="1">
    <source>
        <dbReference type="ARBA" id="ARBA00004123"/>
    </source>
</evidence>
<protein>
    <recommendedName>
        <fullName evidence="3">DNA-directed RNA polymerase III subunit RPC9</fullName>
    </recommendedName>
</protein>
<dbReference type="OrthoDB" id="1746530at2759"/>
<dbReference type="PANTHER" id="PTHR15561:SF0">
    <property type="entry name" value="DNA-DIRECTED RNA POLYMERASE III SUBUNIT RPC9"/>
    <property type="match status" value="1"/>
</dbReference>
<sequence length="141" mass="15533">MKNAQLLTCAETLQLLKQSPYSKHLDPSVNDKNMLRTVAATQANIGYLSLYQGVCANGEQMAHRLVEQFPSLTQFDVMQIINIAPTTVVHLYSVIDRCSERYTEDDLNTMLALISDAFGNDGNALVGDPLVNNENSLRGDA</sequence>
<dbReference type="EMBL" id="AFNH02000548">
    <property type="protein sequence ID" value="EZG67001.1"/>
    <property type="molecule type" value="Genomic_DNA"/>
</dbReference>
<dbReference type="Gene3D" id="1.20.1250.40">
    <property type="match status" value="1"/>
</dbReference>
<dbReference type="Proteomes" id="UP000019763">
    <property type="component" value="Unassembled WGS sequence"/>
</dbReference>
<dbReference type="GO" id="GO:0005666">
    <property type="term" value="C:RNA polymerase III complex"/>
    <property type="evidence" value="ECO:0007669"/>
    <property type="project" value="InterPro"/>
</dbReference>
<gene>
    <name evidence="7" type="ORF">GNI_073090</name>
</gene>
<evidence type="ECO:0000256" key="6">
    <source>
        <dbReference type="ARBA" id="ARBA00023242"/>
    </source>
</evidence>
<accession>A0A023B757</accession>
<dbReference type="AlphaFoldDB" id="A0A023B757"/>
<comment type="subcellular location">
    <subcellularLocation>
        <location evidence="1">Nucleus</location>
    </subcellularLocation>
</comment>
<keyword evidence="6" id="KW-0539">Nucleus</keyword>
<dbReference type="InterPro" id="IPR010997">
    <property type="entry name" value="HRDC-like_sf"/>
</dbReference>
<keyword evidence="8" id="KW-1185">Reference proteome</keyword>
<dbReference type="SUPFAM" id="SSF47819">
    <property type="entry name" value="HRDC-like"/>
    <property type="match status" value="1"/>
</dbReference>
<dbReference type="PANTHER" id="PTHR15561">
    <property type="entry name" value="CALCITONIN GENE-RELATED PEPTIDE-RECEPTOR COMPONENT PROTEIN"/>
    <property type="match status" value="1"/>
</dbReference>
<dbReference type="RefSeq" id="XP_011130388.1">
    <property type="nucleotide sequence ID" value="XM_011132086.1"/>
</dbReference>
<comment type="caution">
    <text evidence="7">The sequence shown here is derived from an EMBL/GenBank/DDBJ whole genome shotgun (WGS) entry which is preliminary data.</text>
</comment>